<dbReference type="InterPro" id="IPR000524">
    <property type="entry name" value="Tscrpt_reg_HTH_GntR"/>
</dbReference>
<keyword evidence="2" id="KW-0238">DNA-binding</keyword>
<sequence length="133" mass="14756">MTLWLEVDPGSGVPIYVQLVEGVRHALEVGTLRPGGRLPTVRRLAGELTVAPNTVVKAYNELQRMGLIESRPGVGTVVVAELGEAVREQQIEALYERLGVLVRDAVGLGVTEDELWDRFDREFERAYRRAASE</sequence>
<evidence type="ECO:0000313" key="5">
    <source>
        <dbReference type="EMBL" id="CAA9424129.1"/>
    </source>
</evidence>
<evidence type="ECO:0000256" key="2">
    <source>
        <dbReference type="ARBA" id="ARBA00023125"/>
    </source>
</evidence>
<dbReference type="InterPro" id="IPR036390">
    <property type="entry name" value="WH_DNA-bd_sf"/>
</dbReference>
<dbReference type="PROSITE" id="PS50949">
    <property type="entry name" value="HTH_GNTR"/>
    <property type="match status" value="1"/>
</dbReference>
<gene>
    <name evidence="5" type="ORF">AVDCRST_MAG78-1238</name>
</gene>
<dbReference type="CDD" id="cd07377">
    <property type="entry name" value="WHTH_GntR"/>
    <property type="match status" value="1"/>
</dbReference>
<name>A0A6J4Q015_9ACTN</name>
<dbReference type="PANTHER" id="PTHR38445:SF7">
    <property type="entry name" value="GNTR-FAMILY TRANSCRIPTIONAL REGULATOR"/>
    <property type="match status" value="1"/>
</dbReference>
<dbReference type="GO" id="GO:0003700">
    <property type="term" value="F:DNA-binding transcription factor activity"/>
    <property type="evidence" value="ECO:0007669"/>
    <property type="project" value="InterPro"/>
</dbReference>
<evidence type="ECO:0000259" key="4">
    <source>
        <dbReference type="PROSITE" id="PS50949"/>
    </source>
</evidence>
<dbReference type="EMBL" id="CADCVB010000088">
    <property type="protein sequence ID" value="CAA9424129.1"/>
    <property type="molecule type" value="Genomic_DNA"/>
</dbReference>
<dbReference type="SUPFAM" id="SSF46785">
    <property type="entry name" value="Winged helix' DNA-binding domain"/>
    <property type="match status" value="1"/>
</dbReference>
<dbReference type="GO" id="GO:0003677">
    <property type="term" value="F:DNA binding"/>
    <property type="evidence" value="ECO:0007669"/>
    <property type="project" value="UniProtKB-KW"/>
</dbReference>
<organism evidence="5">
    <name type="scientific">uncultured Rubrobacteraceae bacterium</name>
    <dbReference type="NCBI Taxonomy" id="349277"/>
    <lineage>
        <taxon>Bacteria</taxon>
        <taxon>Bacillati</taxon>
        <taxon>Actinomycetota</taxon>
        <taxon>Rubrobacteria</taxon>
        <taxon>Rubrobacterales</taxon>
        <taxon>Rubrobacteraceae</taxon>
        <taxon>environmental samples</taxon>
    </lineage>
</organism>
<evidence type="ECO:0000256" key="3">
    <source>
        <dbReference type="ARBA" id="ARBA00023163"/>
    </source>
</evidence>
<dbReference type="Gene3D" id="1.10.10.10">
    <property type="entry name" value="Winged helix-like DNA-binding domain superfamily/Winged helix DNA-binding domain"/>
    <property type="match status" value="1"/>
</dbReference>
<protein>
    <recommendedName>
        <fullName evidence="4">HTH gntR-type domain-containing protein</fullName>
    </recommendedName>
</protein>
<proteinExistence type="predicted"/>
<accession>A0A6J4Q015</accession>
<dbReference type="InterPro" id="IPR036388">
    <property type="entry name" value="WH-like_DNA-bd_sf"/>
</dbReference>
<dbReference type="AlphaFoldDB" id="A0A6J4Q015"/>
<reference evidence="5" key="1">
    <citation type="submission" date="2020-02" db="EMBL/GenBank/DDBJ databases">
        <authorList>
            <person name="Meier V. D."/>
        </authorList>
    </citation>
    <scope>NUCLEOTIDE SEQUENCE</scope>
    <source>
        <strain evidence="5">AVDCRST_MAG78</strain>
    </source>
</reference>
<dbReference type="Pfam" id="PF00392">
    <property type="entry name" value="GntR"/>
    <property type="match status" value="1"/>
</dbReference>
<dbReference type="PANTHER" id="PTHR38445">
    <property type="entry name" value="HTH-TYPE TRANSCRIPTIONAL REPRESSOR YTRA"/>
    <property type="match status" value="1"/>
</dbReference>
<evidence type="ECO:0000256" key="1">
    <source>
        <dbReference type="ARBA" id="ARBA00023015"/>
    </source>
</evidence>
<dbReference type="SMART" id="SM00345">
    <property type="entry name" value="HTH_GNTR"/>
    <property type="match status" value="1"/>
</dbReference>
<keyword evidence="1" id="KW-0805">Transcription regulation</keyword>
<feature type="domain" description="HTH gntR-type" evidence="4">
    <location>
        <begin position="13"/>
        <end position="81"/>
    </location>
</feature>
<keyword evidence="3" id="KW-0804">Transcription</keyword>